<dbReference type="GO" id="GO:0140911">
    <property type="term" value="F:pore-forming activity"/>
    <property type="evidence" value="ECO:0007669"/>
    <property type="project" value="InterPro"/>
</dbReference>
<dbReference type="RefSeq" id="WP_091403724.1">
    <property type="nucleotide sequence ID" value="NZ_FOAB01000001.1"/>
</dbReference>
<keyword evidence="6 8" id="KW-0472">Membrane</keyword>
<gene>
    <name evidence="9" type="ORF">SAMN04487910_0003</name>
</gene>
<keyword evidence="10" id="KW-1185">Reference proteome</keyword>
<dbReference type="InterPro" id="IPR005744">
    <property type="entry name" value="Hy-lIII"/>
</dbReference>
<feature type="transmembrane region" description="Helical" evidence="8">
    <location>
        <begin position="45"/>
        <end position="65"/>
    </location>
</feature>
<accession>A0A1H7F7Z4</accession>
<evidence type="ECO:0000256" key="6">
    <source>
        <dbReference type="ARBA" id="ARBA00023136"/>
    </source>
</evidence>
<keyword evidence="3" id="KW-1003">Cell membrane</keyword>
<feature type="binding site" evidence="7">
    <location>
        <position position="63"/>
    </location>
    <ligand>
        <name>Zn(2+)</name>
        <dbReference type="ChEBI" id="CHEBI:29105"/>
    </ligand>
</feature>
<feature type="binding site" evidence="7">
    <location>
        <position position="185"/>
    </location>
    <ligand>
        <name>Zn(2+)</name>
        <dbReference type="ChEBI" id="CHEBI:29105"/>
    </ligand>
</feature>
<evidence type="ECO:0000256" key="3">
    <source>
        <dbReference type="ARBA" id="ARBA00022475"/>
    </source>
</evidence>
<evidence type="ECO:0000313" key="10">
    <source>
        <dbReference type="Proteomes" id="UP000198521"/>
    </source>
</evidence>
<dbReference type="AlphaFoldDB" id="A0A1H7F7Z4"/>
<reference evidence="10" key="1">
    <citation type="submission" date="2016-10" db="EMBL/GenBank/DDBJ databases">
        <authorList>
            <person name="Varghese N."/>
            <person name="Submissions S."/>
        </authorList>
    </citation>
    <scope>NUCLEOTIDE SEQUENCE [LARGE SCALE GENOMIC DNA]</scope>
    <source>
        <strain evidence="10">DSM 25232 / NCIMB 14723 / 92V</strain>
    </source>
</reference>
<dbReference type="NCBIfam" id="TIGR01065">
    <property type="entry name" value="hlyIII"/>
    <property type="match status" value="1"/>
</dbReference>
<organism evidence="9 10">
    <name type="scientific">Aquimarina amphilecti</name>
    <dbReference type="NCBI Taxonomy" id="1038014"/>
    <lineage>
        <taxon>Bacteria</taxon>
        <taxon>Pseudomonadati</taxon>
        <taxon>Bacteroidota</taxon>
        <taxon>Flavobacteriia</taxon>
        <taxon>Flavobacteriales</taxon>
        <taxon>Flavobacteriaceae</taxon>
        <taxon>Aquimarina</taxon>
    </lineage>
</organism>
<keyword evidence="5 8" id="KW-1133">Transmembrane helix</keyword>
<dbReference type="Proteomes" id="UP000198521">
    <property type="component" value="Unassembled WGS sequence"/>
</dbReference>
<dbReference type="GO" id="GO:0046872">
    <property type="term" value="F:metal ion binding"/>
    <property type="evidence" value="ECO:0007669"/>
    <property type="project" value="UniProtKB-KW"/>
</dbReference>
<sequence length="208" mass="23881">MKIQSAIEERWNWLTHAIGLALSVLGLFLLLLNNTHKTSYSTFSVLLYSITLIILYFSSSVYHYVSDTALKNRFRVMDHISIYLLIAGTYAPITLIVLLDSKGWLLFTLVWSLAGLGAVLKLFFTGKFEIVSVMLYLLMGWLIVLDISRLTDIVGFEGIMFLIYGGLAYTLGIIFYAFKKLYFHHVIWHLFVLAGSIFHFIFILKYII</sequence>
<dbReference type="OrthoDB" id="9813689at2"/>
<name>A0A1H7F7Z4_AQUAM</name>
<dbReference type="InterPro" id="IPR004254">
    <property type="entry name" value="AdipoR/HlyIII-related"/>
</dbReference>
<proteinExistence type="inferred from homology"/>
<evidence type="ECO:0000256" key="7">
    <source>
        <dbReference type="PIRSR" id="PIRSR604254-1"/>
    </source>
</evidence>
<evidence type="ECO:0000256" key="1">
    <source>
        <dbReference type="ARBA" id="ARBA00004651"/>
    </source>
</evidence>
<dbReference type="EMBL" id="FOAB01000001">
    <property type="protein sequence ID" value="SEK22209.1"/>
    <property type="molecule type" value="Genomic_DNA"/>
</dbReference>
<dbReference type="STRING" id="1038014.SAMN04487910_0003"/>
<dbReference type="PANTHER" id="PTHR20855:SF3">
    <property type="entry name" value="LD03007P"/>
    <property type="match status" value="1"/>
</dbReference>
<feature type="binding site" evidence="7">
    <location>
        <position position="189"/>
    </location>
    <ligand>
        <name>Zn(2+)</name>
        <dbReference type="ChEBI" id="CHEBI:29105"/>
    </ligand>
</feature>
<evidence type="ECO:0000313" key="9">
    <source>
        <dbReference type="EMBL" id="SEK22209.1"/>
    </source>
</evidence>
<feature type="transmembrane region" description="Helical" evidence="8">
    <location>
        <begin position="13"/>
        <end position="33"/>
    </location>
</feature>
<evidence type="ECO:0000256" key="2">
    <source>
        <dbReference type="ARBA" id="ARBA00008488"/>
    </source>
</evidence>
<keyword evidence="4 8" id="KW-0812">Transmembrane</keyword>
<feature type="transmembrane region" description="Helical" evidence="8">
    <location>
        <begin position="104"/>
        <end position="124"/>
    </location>
</feature>
<dbReference type="GO" id="GO:0005886">
    <property type="term" value="C:plasma membrane"/>
    <property type="evidence" value="ECO:0007669"/>
    <property type="project" value="UniProtKB-SubCell"/>
</dbReference>
<dbReference type="Pfam" id="PF03006">
    <property type="entry name" value="HlyIII"/>
    <property type="match status" value="1"/>
</dbReference>
<feature type="transmembrane region" description="Helical" evidence="8">
    <location>
        <begin position="159"/>
        <end position="179"/>
    </location>
</feature>
<evidence type="ECO:0000256" key="5">
    <source>
        <dbReference type="ARBA" id="ARBA00022989"/>
    </source>
</evidence>
<evidence type="ECO:0000256" key="4">
    <source>
        <dbReference type="ARBA" id="ARBA00022692"/>
    </source>
</evidence>
<keyword evidence="7" id="KW-0479">Metal-binding</keyword>
<comment type="subcellular location">
    <subcellularLocation>
        <location evidence="1">Cell membrane</location>
        <topology evidence="1">Multi-pass membrane protein</topology>
    </subcellularLocation>
</comment>
<feature type="transmembrane region" description="Helical" evidence="8">
    <location>
        <begin position="80"/>
        <end position="99"/>
    </location>
</feature>
<feature type="transmembrane region" description="Helical" evidence="8">
    <location>
        <begin position="130"/>
        <end position="147"/>
    </location>
</feature>
<feature type="transmembrane region" description="Helical" evidence="8">
    <location>
        <begin position="185"/>
        <end position="207"/>
    </location>
</feature>
<protein>
    <submittedName>
        <fullName evidence="9">Hemolysin III</fullName>
    </submittedName>
</protein>
<comment type="similarity">
    <text evidence="2">Belongs to the UPF0073 (Hly-III) family.</text>
</comment>
<dbReference type="PANTHER" id="PTHR20855">
    <property type="entry name" value="ADIPOR/PROGESTIN RECEPTOR-RELATED"/>
    <property type="match status" value="1"/>
</dbReference>
<evidence type="ECO:0000256" key="8">
    <source>
        <dbReference type="SAM" id="Phobius"/>
    </source>
</evidence>
<keyword evidence="7" id="KW-0862">Zinc</keyword>